<dbReference type="PRINTS" id="PR00722">
    <property type="entry name" value="CHYMOTRYPSIN"/>
</dbReference>
<evidence type="ECO:0000256" key="6">
    <source>
        <dbReference type="SAM" id="MobiDB-lite"/>
    </source>
</evidence>
<evidence type="ECO:0000259" key="8">
    <source>
        <dbReference type="PROSITE" id="PS50240"/>
    </source>
</evidence>
<evidence type="ECO:0000256" key="3">
    <source>
        <dbReference type="ARBA" id="ARBA00023180"/>
    </source>
</evidence>
<dbReference type="InterPro" id="IPR001314">
    <property type="entry name" value="Peptidase_S1A"/>
</dbReference>
<evidence type="ECO:0000313" key="10">
    <source>
        <dbReference type="Proteomes" id="UP000678499"/>
    </source>
</evidence>
<feature type="compositionally biased region" description="Low complexity" evidence="6">
    <location>
        <begin position="122"/>
        <end position="131"/>
    </location>
</feature>
<dbReference type="InterPro" id="IPR051487">
    <property type="entry name" value="Ser/Thr_Proteases_Immune/Dev"/>
</dbReference>
<keyword evidence="7" id="KW-0472">Membrane</keyword>
<feature type="region of interest" description="Disordered" evidence="6">
    <location>
        <begin position="201"/>
        <end position="220"/>
    </location>
</feature>
<comment type="similarity">
    <text evidence="4">Belongs to the peptidase S1 family. CLIP subfamily.</text>
</comment>
<evidence type="ECO:0000256" key="2">
    <source>
        <dbReference type="ARBA" id="ARBA00023157"/>
    </source>
</evidence>
<accession>A0A7R9BVU5</accession>
<dbReference type="Pfam" id="PF00089">
    <property type="entry name" value="Trypsin"/>
    <property type="match status" value="1"/>
</dbReference>
<dbReference type="Gene3D" id="2.40.10.10">
    <property type="entry name" value="Trypsin-like serine proteases"/>
    <property type="match status" value="2"/>
</dbReference>
<evidence type="ECO:0000256" key="7">
    <source>
        <dbReference type="SAM" id="Phobius"/>
    </source>
</evidence>
<organism evidence="9">
    <name type="scientific">Notodromas monacha</name>
    <dbReference type="NCBI Taxonomy" id="399045"/>
    <lineage>
        <taxon>Eukaryota</taxon>
        <taxon>Metazoa</taxon>
        <taxon>Ecdysozoa</taxon>
        <taxon>Arthropoda</taxon>
        <taxon>Crustacea</taxon>
        <taxon>Oligostraca</taxon>
        <taxon>Ostracoda</taxon>
        <taxon>Podocopa</taxon>
        <taxon>Podocopida</taxon>
        <taxon>Cypridocopina</taxon>
        <taxon>Cypridoidea</taxon>
        <taxon>Cyprididae</taxon>
        <taxon>Notodromas</taxon>
    </lineage>
</organism>
<keyword evidence="7" id="KW-0812">Transmembrane</keyword>
<dbReference type="OrthoDB" id="547031at2759"/>
<dbReference type="PANTHER" id="PTHR24256">
    <property type="entry name" value="TRYPTASE-RELATED"/>
    <property type="match status" value="1"/>
</dbReference>
<dbReference type="PROSITE" id="PS00134">
    <property type="entry name" value="TRYPSIN_HIS"/>
    <property type="match status" value="1"/>
</dbReference>
<dbReference type="InterPro" id="IPR033116">
    <property type="entry name" value="TRYPSIN_SER"/>
</dbReference>
<keyword evidence="5" id="KW-0720">Serine protease</keyword>
<name>A0A7R9BVU5_9CRUS</name>
<keyword evidence="1" id="KW-0732">Signal</keyword>
<dbReference type="GO" id="GO:0004252">
    <property type="term" value="F:serine-type endopeptidase activity"/>
    <property type="evidence" value="ECO:0007669"/>
    <property type="project" value="InterPro"/>
</dbReference>
<dbReference type="InterPro" id="IPR001254">
    <property type="entry name" value="Trypsin_dom"/>
</dbReference>
<evidence type="ECO:0000256" key="4">
    <source>
        <dbReference type="ARBA" id="ARBA00024195"/>
    </source>
</evidence>
<proteinExistence type="inferred from homology"/>
<dbReference type="FunFam" id="2.40.10.10:FF:000028">
    <property type="entry name" value="Serine protease easter"/>
    <property type="match status" value="1"/>
</dbReference>
<feature type="transmembrane region" description="Helical" evidence="7">
    <location>
        <begin position="70"/>
        <end position="93"/>
    </location>
</feature>
<keyword evidence="7" id="KW-1133">Transmembrane helix</keyword>
<keyword evidence="10" id="KW-1185">Reference proteome</keyword>
<feature type="transmembrane region" description="Helical" evidence="7">
    <location>
        <begin position="27"/>
        <end position="50"/>
    </location>
</feature>
<reference evidence="9" key="1">
    <citation type="submission" date="2020-11" db="EMBL/GenBank/DDBJ databases">
        <authorList>
            <person name="Tran Van P."/>
        </authorList>
    </citation>
    <scope>NUCLEOTIDE SEQUENCE</scope>
</reference>
<feature type="domain" description="Peptidase S1" evidence="8">
    <location>
        <begin position="375"/>
        <end position="640"/>
    </location>
</feature>
<keyword evidence="3" id="KW-0325">Glycoprotein</keyword>
<dbReference type="InterPro" id="IPR018114">
    <property type="entry name" value="TRYPSIN_HIS"/>
</dbReference>
<dbReference type="EMBL" id="OA884856">
    <property type="protein sequence ID" value="CAD7281368.1"/>
    <property type="molecule type" value="Genomic_DNA"/>
</dbReference>
<keyword evidence="2" id="KW-1015">Disulfide bond</keyword>
<dbReference type="GO" id="GO:0006508">
    <property type="term" value="P:proteolysis"/>
    <property type="evidence" value="ECO:0007669"/>
    <property type="project" value="UniProtKB-KW"/>
</dbReference>
<feature type="region of interest" description="Disordered" evidence="6">
    <location>
        <begin position="122"/>
        <end position="142"/>
    </location>
</feature>
<dbReference type="EMBL" id="CAJPEX010002819">
    <property type="protein sequence ID" value="CAG0921520.1"/>
    <property type="molecule type" value="Genomic_DNA"/>
</dbReference>
<dbReference type="Proteomes" id="UP000678499">
    <property type="component" value="Unassembled WGS sequence"/>
</dbReference>
<evidence type="ECO:0000313" key="9">
    <source>
        <dbReference type="EMBL" id="CAD7281368.1"/>
    </source>
</evidence>
<feature type="region of interest" description="Disordered" evidence="6">
    <location>
        <begin position="756"/>
        <end position="775"/>
    </location>
</feature>
<dbReference type="SUPFAM" id="SSF50494">
    <property type="entry name" value="Trypsin-like serine proteases"/>
    <property type="match status" value="1"/>
</dbReference>
<dbReference type="InterPro" id="IPR009003">
    <property type="entry name" value="Peptidase_S1_PA"/>
</dbReference>
<gene>
    <name evidence="9" type="ORF">NMOB1V02_LOCUS9015</name>
</gene>
<protein>
    <recommendedName>
        <fullName evidence="8">Peptidase S1 domain-containing protein</fullName>
    </recommendedName>
</protein>
<keyword evidence="5" id="KW-0378">Hydrolase</keyword>
<dbReference type="PROSITE" id="PS00135">
    <property type="entry name" value="TRYPSIN_SER"/>
    <property type="match status" value="1"/>
</dbReference>
<dbReference type="SMART" id="SM00020">
    <property type="entry name" value="Tryp_SPc"/>
    <property type="match status" value="1"/>
</dbReference>
<dbReference type="AlphaFoldDB" id="A0A7R9BVU5"/>
<dbReference type="CDD" id="cd00190">
    <property type="entry name" value="Tryp_SPc"/>
    <property type="match status" value="1"/>
</dbReference>
<evidence type="ECO:0000256" key="5">
    <source>
        <dbReference type="RuleBase" id="RU363034"/>
    </source>
</evidence>
<evidence type="ECO:0000256" key="1">
    <source>
        <dbReference type="ARBA" id="ARBA00022729"/>
    </source>
</evidence>
<sequence>MWRPNESDHELGLPESRVHPRLFFVKMLLWVGATETTAGILLTLLGGYHFLNYFGTGGQDAKEQSAGIKLLVVGGVTLTIVGLASILVARIMFVATQRRMRQRQLQPGSGIGVNALDMDGVSSRSSGMSSRHAMQTAPPPSYDEVVPNNGSYRNHRQYSNHAFMGDSRWVTNASNTELSGLALTSSRASVVNALDMDGVSSRSSGMSSRHAMQTAPPPSYDEVVPNNGSYRNHRQFSNHAFIGDSRWVTNASNTELSGLALTSSRAPVVMISTATQTSEDLTIFPVILPKECPGNCVERHSCPFLADALIAEEICQVSPEGDISVCCNRGSELQELLLESGSSTSKSPTLESLKRNKCPLDPQAGDCGLVTADRVFGGVNATLGQFPWMAAFLYNVPQSKQSLHLCAGSLITKKHVVTAAHCVTKRTASSSPLSGFNYDLSEIVLGETNLLSDPDCVTNAKIQQCAKPVQRFSPRKITRHPNFEVAKGSVKFDVAVVELDKEAELDGESVMPICLPCQGSGFDLKSSLTEETPLVVAGWGSTAMPRGTKFCKNMPTLPHKAEPVRSNWLQFAKVPFVPMSSCVERFRFGAFLDSKQHLCAGGEGDQDSCRGDSGGPLMFLSPDQVTYLAGIVSYGTQRCGANQNLSTTFPVFPSRHILLRGETFRPNLFPTDAHLPVPISTSSNSDSDVVGVELSKSKSTPPAAAAAVTCFGAVPLLSANDAGRRGTIRVPPQQSAAAAVTCFGAVPLLSANVDDDDGSPGFRMPGGGEPSGFPRSSSGLFSCAADLLKLMRMSLNSGRLSEGVLLAWSTFVFIRGRIGNSINIRVSWSSSARSSTADL</sequence>
<keyword evidence="5" id="KW-0645">Protease</keyword>
<dbReference type="PROSITE" id="PS50240">
    <property type="entry name" value="TRYPSIN_DOM"/>
    <property type="match status" value="1"/>
</dbReference>
<dbReference type="InterPro" id="IPR043504">
    <property type="entry name" value="Peptidase_S1_PA_chymotrypsin"/>
</dbReference>